<dbReference type="EMBL" id="JH000469">
    <property type="protein sequence ID" value="EGW08330.1"/>
    <property type="molecule type" value="Genomic_DNA"/>
</dbReference>
<protein>
    <submittedName>
        <fullName evidence="1">Uncharacterized protein</fullName>
    </submittedName>
</protein>
<accession>G3HKT2</accession>
<name>G3HKT2_CRIGR</name>
<dbReference type="AlphaFoldDB" id="G3HKT2"/>
<evidence type="ECO:0000313" key="1">
    <source>
        <dbReference type="EMBL" id="EGW08330.1"/>
    </source>
</evidence>
<dbReference type="InParanoid" id="G3HKT2"/>
<organism evidence="1 2">
    <name type="scientific">Cricetulus griseus</name>
    <name type="common">Chinese hamster</name>
    <name type="synonym">Cricetulus barabensis griseus</name>
    <dbReference type="NCBI Taxonomy" id="10029"/>
    <lineage>
        <taxon>Eukaryota</taxon>
        <taxon>Metazoa</taxon>
        <taxon>Chordata</taxon>
        <taxon>Craniata</taxon>
        <taxon>Vertebrata</taxon>
        <taxon>Euteleostomi</taxon>
        <taxon>Mammalia</taxon>
        <taxon>Eutheria</taxon>
        <taxon>Euarchontoglires</taxon>
        <taxon>Glires</taxon>
        <taxon>Rodentia</taxon>
        <taxon>Myomorpha</taxon>
        <taxon>Muroidea</taxon>
        <taxon>Cricetidae</taxon>
        <taxon>Cricetinae</taxon>
        <taxon>Cricetulus</taxon>
    </lineage>
</organism>
<gene>
    <name evidence="1" type="ORF">I79_011312</name>
</gene>
<reference evidence="2" key="1">
    <citation type="journal article" date="2011" name="Nat. Biotechnol.">
        <title>The genomic sequence of the Chinese hamster ovary (CHO)-K1 cell line.</title>
        <authorList>
            <person name="Xu X."/>
            <person name="Nagarajan H."/>
            <person name="Lewis N.E."/>
            <person name="Pan S."/>
            <person name="Cai Z."/>
            <person name="Liu X."/>
            <person name="Chen W."/>
            <person name="Xie M."/>
            <person name="Wang W."/>
            <person name="Hammond S."/>
            <person name="Andersen M.R."/>
            <person name="Neff N."/>
            <person name="Passarelli B."/>
            <person name="Koh W."/>
            <person name="Fan H.C."/>
            <person name="Wang J."/>
            <person name="Gui Y."/>
            <person name="Lee K.H."/>
            <person name="Betenbaugh M.J."/>
            <person name="Quake S.R."/>
            <person name="Famili I."/>
            <person name="Palsson B.O."/>
            <person name="Wang J."/>
        </authorList>
    </citation>
    <scope>NUCLEOTIDE SEQUENCE [LARGE SCALE GENOMIC DNA]</scope>
    <source>
        <strain evidence="2">CHO K1 cell line</strain>
    </source>
</reference>
<dbReference type="Proteomes" id="UP000001075">
    <property type="component" value="Unassembled WGS sequence"/>
</dbReference>
<evidence type="ECO:0000313" key="2">
    <source>
        <dbReference type="Proteomes" id="UP000001075"/>
    </source>
</evidence>
<sequence length="83" mass="9057">MWLSIDITGYSPEGMPFDGLVLPCPKDLSISLCRPSKDSEEERVLTSLGSALLALLSWWEESRDSSAGSSQACSMLLHTKDLP</sequence>
<proteinExistence type="predicted"/>